<dbReference type="Pfam" id="PF10416">
    <property type="entry name" value="IBD"/>
    <property type="match status" value="1"/>
</dbReference>
<reference evidence="3 4" key="1">
    <citation type="submission" date="2024-04" db="EMBL/GenBank/DDBJ databases">
        <title>Tritrichomonas musculus Genome.</title>
        <authorList>
            <person name="Alves-Ferreira E."/>
            <person name="Grigg M."/>
            <person name="Lorenzi H."/>
            <person name="Galac M."/>
        </authorList>
    </citation>
    <scope>NUCLEOTIDE SEQUENCE [LARGE SCALE GENOMIC DNA]</scope>
    <source>
        <strain evidence="3 4">EAF2021</strain>
    </source>
</reference>
<dbReference type="InterPro" id="IPR018845">
    <property type="entry name" value="Initiator-bd"/>
</dbReference>
<dbReference type="Proteomes" id="UP001470230">
    <property type="component" value="Unassembled WGS sequence"/>
</dbReference>
<evidence type="ECO:0000259" key="2">
    <source>
        <dbReference type="Pfam" id="PF10416"/>
    </source>
</evidence>
<sequence length="248" mass="29335">MKSQKQQTNMEFLCLNMPVEKFLNKDDIDFYRKLKNMLSSHICRNCRNRRTESFNEMLSMIHYFIHRKKDDIWKRSVICGVCWFKKYLCVNIQQMSYLLEKCKSSINGSLQRLSLIVIQNKKQSIKILKEAIPYLKDHLDLLQKWSVREHMHQAQMFVPIFPFSQFQMTNPVQYSFPITNISQNMLLFSNIIAIANENRMESKENSTKSESNENNNINNNDNNLNTSSLSNLFDENDMADGIFEANIF</sequence>
<comment type="caution">
    <text evidence="3">The sequence shown here is derived from an EMBL/GenBank/DDBJ whole genome shotgun (WGS) entry which is preliminary data.</text>
</comment>
<evidence type="ECO:0000313" key="4">
    <source>
        <dbReference type="Proteomes" id="UP001470230"/>
    </source>
</evidence>
<protein>
    <recommendedName>
        <fullName evidence="2">Initiator binding domain-containing protein</fullName>
    </recommendedName>
</protein>
<gene>
    <name evidence="3" type="ORF">M9Y10_004009</name>
</gene>
<feature type="domain" description="Initiator binding" evidence="2">
    <location>
        <begin position="27"/>
        <end position="150"/>
    </location>
</feature>
<keyword evidence="4" id="KW-1185">Reference proteome</keyword>
<feature type="compositionally biased region" description="Basic and acidic residues" evidence="1">
    <location>
        <begin position="202"/>
        <end position="211"/>
    </location>
</feature>
<feature type="compositionally biased region" description="Low complexity" evidence="1">
    <location>
        <begin position="212"/>
        <end position="223"/>
    </location>
</feature>
<feature type="region of interest" description="Disordered" evidence="1">
    <location>
        <begin position="202"/>
        <end position="223"/>
    </location>
</feature>
<evidence type="ECO:0000313" key="3">
    <source>
        <dbReference type="EMBL" id="KAK8881275.1"/>
    </source>
</evidence>
<name>A0ABR2JR64_9EUKA</name>
<accession>A0ABR2JR64</accession>
<organism evidence="3 4">
    <name type="scientific">Tritrichomonas musculus</name>
    <dbReference type="NCBI Taxonomy" id="1915356"/>
    <lineage>
        <taxon>Eukaryota</taxon>
        <taxon>Metamonada</taxon>
        <taxon>Parabasalia</taxon>
        <taxon>Tritrichomonadida</taxon>
        <taxon>Tritrichomonadidae</taxon>
        <taxon>Tritrichomonas</taxon>
    </lineage>
</organism>
<proteinExistence type="predicted"/>
<dbReference type="EMBL" id="JAPFFF010000010">
    <property type="protein sequence ID" value="KAK8881275.1"/>
    <property type="molecule type" value="Genomic_DNA"/>
</dbReference>
<evidence type="ECO:0000256" key="1">
    <source>
        <dbReference type="SAM" id="MobiDB-lite"/>
    </source>
</evidence>